<keyword evidence="1" id="KW-0812">Transmembrane</keyword>
<feature type="transmembrane region" description="Helical" evidence="1">
    <location>
        <begin position="12"/>
        <end position="33"/>
    </location>
</feature>
<dbReference type="EMBL" id="JFZA02000015">
    <property type="protein sequence ID" value="KFG90143.1"/>
    <property type="molecule type" value="Genomic_DNA"/>
</dbReference>
<reference evidence="2" key="1">
    <citation type="submission" date="2014-08" db="EMBL/GenBank/DDBJ databases">
        <title>Draft genome sequences of Sphingobium herbicidovorans.</title>
        <authorList>
            <person name="Gan H.M."/>
            <person name="Gan H.Y."/>
            <person name="Savka M.A."/>
        </authorList>
    </citation>
    <scope>NUCLEOTIDE SEQUENCE [LARGE SCALE GENOMIC DNA]</scope>
    <source>
        <strain evidence="2">NBRC 16415</strain>
    </source>
</reference>
<evidence type="ECO:0000313" key="2">
    <source>
        <dbReference type="EMBL" id="KFG90143.1"/>
    </source>
</evidence>
<dbReference type="AlphaFoldDB" id="A0A086P9S5"/>
<dbReference type="Proteomes" id="UP000024284">
    <property type="component" value="Unassembled WGS sequence"/>
</dbReference>
<keyword evidence="1" id="KW-0472">Membrane</keyword>
<evidence type="ECO:0000313" key="3">
    <source>
        <dbReference type="Proteomes" id="UP000024284"/>
    </source>
</evidence>
<accession>A0A086P9S5</accession>
<keyword evidence="3" id="KW-1185">Reference proteome</keyword>
<feature type="transmembrane region" description="Helical" evidence="1">
    <location>
        <begin position="45"/>
        <end position="66"/>
    </location>
</feature>
<name>A0A086P9S5_SPHHM</name>
<gene>
    <name evidence="2" type="ORF">BV98_002088</name>
</gene>
<proteinExistence type="predicted"/>
<organism evidence="2 3">
    <name type="scientific">Sphingobium herbicidovorans (strain ATCC 700291 / DSM 11019 / CCUG 56400 / KCTC 2939 / LMG 18315 / NBRC 16415 / MH)</name>
    <name type="common">Sphingomonas herbicidovorans</name>
    <dbReference type="NCBI Taxonomy" id="1219045"/>
    <lineage>
        <taxon>Bacteria</taxon>
        <taxon>Pseudomonadati</taxon>
        <taxon>Pseudomonadota</taxon>
        <taxon>Alphaproteobacteria</taxon>
        <taxon>Sphingomonadales</taxon>
        <taxon>Sphingomonadaceae</taxon>
        <taxon>Sphingobium</taxon>
    </lineage>
</organism>
<keyword evidence="1" id="KW-1133">Transmembrane helix</keyword>
<dbReference type="PATRIC" id="fig|1219045.3.peg.2129"/>
<protein>
    <submittedName>
        <fullName evidence="2">Uncharacterized protein</fullName>
    </submittedName>
</protein>
<comment type="caution">
    <text evidence="2">The sequence shown here is derived from an EMBL/GenBank/DDBJ whole genome shotgun (WGS) entry which is preliminary data.</text>
</comment>
<evidence type="ECO:0000256" key="1">
    <source>
        <dbReference type="SAM" id="Phobius"/>
    </source>
</evidence>
<sequence>MSLFETLKLPDILKATAAQAFALAAACFIFLYLWKSGVLPPLEAWMILLTTFVGVFAGVLWMAFVVRDTWKLIDISAH</sequence>